<accession>A0ACB5TFU6</accession>
<organism evidence="1 2">
    <name type="scientific">Candida boidinii</name>
    <name type="common">Yeast</name>
    <dbReference type="NCBI Taxonomy" id="5477"/>
    <lineage>
        <taxon>Eukaryota</taxon>
        <taxon>Fungi</taxon>
        <taxon>Dikarya</taxon>
        <taxon>Ascomycota</taxon>
        <taxon>Saccharomycotina</taxon>
        <taxon>Pichiomycetes</taxon>
        <taxon>Pichiales</taxon>
        <taxon>Pichiaceae</taxon>
        <taxon>Ogataea</taxon>
        <taxon>Ogataea/Candida clade</taxon>
    </lineage>
</organism>
<protein>
    <submittedName>
        <fullName evidence="1">Unnamed protein product</fullName>
    </submittedName>
</protein>
<dbReference type="EMBL" id="BSXV01000180">
    <property type="protein sequence ID" value="GME87926.1"/>
    <property type="molecule type" value="Genomic_DNA"/>
</dbReference>
<comment type="caution">
    <text evidence="1">The sequence shown here is derived from an EMBL/GenBank/DDBJ whole genome shotgun (WGS) entry which is preliminary data.</text>
</comment>
<evidence type="ECO:0000313" key="1">
    <source>
        <dbReference type="EMBL" id="GME87926.1"/>
    </source>
</evidence>
<keyword evidence="2" id="KW-1185">Reference proteome</keyword>
<reference evidence="1" key="1">
    <citation type="submission" date="2023-04" db="EMBL/GenBank/DDBJ databases">
        <title>Candida boidinii NBRC 1967.</title>
        <authorList>
            <person name="Ichikawa N."/>
            <person name="Sato H."/>
            <person name="Tonouchi N."/>
        </authorList>
    </citation>
    <scope>NUCLEOTIDE SEQUENCE</scope>
    <source>
        <strain evidence="1">NBRC 1967</strain>
    </source>
</reference>
<proteinExistence type="predicted"/>
<sequence length="409" mass="47451">MSGIVKKAFERYKRTKELQSTSDESTEQSQTTTFTSSVEASASTSNDKDTVINKESTIPNDINGTSESKETSDNSNELKTESTKPLPAASESEPETKESVNNSNNKEVKGEDNVEEEEDGNEEDEEEDDDDDEDDNDNDDDDEDDDDDDEDDDDEDEDEKSTKTKNALVKEEDTEMELPIDLNLTEDIEIENLAIPDHIRDLHKSLNRKRHLEEIESTGGDKSNTSLNLNEKPNGNEKQRKKPKKYQIQKWTREEDQLIIYYKEEMKLSWKSIAQLIGKRHSWQAIQMRYLRSHKSRNDSWTRHDEIRLINAIRRDWENRWRRISADLGPSFNSPRCISKATELCRHIDDERISKIFEIKEVNNYARSNNTEDFIKACDIKDTETHKKLMLVYMGLDAISYESDEEGEE</sequence>
<dbReference type="Proteomes" id="UP001165101">
    <property type="component" value="Unassembled WGS sequence"/>
</dbReference>
<gene>
    <name evidence="1" type="ORF">Cboi01_000063500</name>
</gene>
<name>A0ACB5TFU6_CANBO</name>
<evidence type="ECO:0000313" key="2">
    <source>
        <dbReference type="Proteomes" id="UP001165101"/>
    </source>
</evidence>